<keyword evidence="3" id="KW-1185">Reference proteome</keyword>
<protein>
    <recommendedName>
        <fullName evidence="1">Mutator-like transposase domain-containing protein</fullName>
    </recommendedName>
</protein>
<dbReference type="AlphaFoldDB" id="A0A9P0CT21"/>
<organism evidence="2 3">
    <name type="scientific">Psylliodes chrysocephalus</name>
    <dbReference type="NCBI Taxonomy" id="3402493"/>
    <lineage>
        <taxon>Eukaryota</taxon>
        <taxon>Metazoa</taxon>
        <taxon>Ecdysozoa</taxon>
        <taxon>Arthropoda</taxon>
        <taxon>Hexapoda</taxon>
        <taxon>Insecta</taxon>
        <taxon>Pterygota</taxon>
        <taxon>Neoptera</taxon>
        <taxon>Endopterygota</taxon>
        <taxon>Coleoptera</taxon>
        <taxon>Polyphaga</taxon>
        <taxon>Cucujiformia</taxon>
        <taxon>Chrysomeloidea</taxon>
        <taxon>Chrysomelidae</taxon>
        <taxon>Galerucinae</taxon>
        <taxon>Alticini</taxon>
        <taxon>Psylliodes</taxon>
    </lineage>
</organism>
<name>A0A9P0CT21_9CUCU</name>
<gene>
    <name evidence="2" type="ORF">PSYICH_LOCUS6548</name>
</gene>
<feature type="domain" description="Mutator-like transposase" evidence="1">
    <location>
        <begin position="16"/>
        <end position="104"/>
    </location>
</feature>
<sequence>MDLVICKNDVLIWISPCMNQSNFFKKQDKLLYIEQIAFKNMKDAPNEETDIAKKQGSIGLDGVPEITVICDGTWSKRSYKRNYNALSGAAVIIGKNTGKSSHLGTDNDTGDEDGYGLEDFEDLLESEGLLNLTMKKCHQRDKY</sequence>
<proteinExistence type="predicted"/>
<evidence type="ECO:0000313" key="2">
    <source>
        <dbReference type="EMBL" id="CAH1105540.1"/>
    </source>
</evidence>
<evidence type="ECO:0000313" key="3">
    <source>
        <dbReference type="Proteomes" id="UP001153636"/>
    </source>
</evidence>
<dbReference type="EMBL" id="OV651814">
    <property type="protein sequence ID" value="CAH1105540.1"/>
    <property type="molecule type" value="Genomic_DNA"/>
</dbReference>
<reference evidence="2" key="1">
    <citation type="submission" date="2022-01" db="EMBL/GenBank/DDBJ databases">
        <authorList>
            <person name="King R."/>
        </authorList>
    </citation>
    <scope>NUCLEOTIDE SEQUENCE</scope>
</reference>
<dbReference type="Pfam" id="PF20700">
    <property type="entry name" value="Mutator"/>
    <property type="match status" value="1"/>
</dbReference>
<dbReference type="Proteomes" id="UP001153636">
    <property type="component" value="Chromosome 2"/>
</dbReference>
<dbReference type="InterPro" id="IPR049012">
    <property type="entry name" value="Mutator_transp_dom"/>
</dbReference>
<evidence type="ECO:0000259" key="1">
    <source>
        <dbReference type="Pfam" id="PF20700"/>
    </source>
</evidence>
<accession>A0A9P0CT21</accession>
<dbReference type="OrthoDB" id="10069847at2759"/>